<reference evidence="2 3" key="1">
    <citation type="journal article" date="2022" name="Allergy">
        <title>Genome assembly and annotation of Periplaneta americana reveal a comprehensive cockroach allergen profile.</title>
        <authorList>
            <person name="Wang L."/>
            <person name="Xiong Q."/>
            <person name="Saelim N."/>
            <person name="Wang L."/>
            <person name="Nong W."/>
            <person name="Wan A.T."/>
            <person name="Shi M."/>
            <person name="Liu X."/>
            <person name="Cao Q."/>
            <person name="Hui J.H.L."/>
            <person name="Sookrung N."/>
            <person name="Leung T.F."/>
            <person name="Tungtrongchitr A."/>
            <person name="Tsui S.K.W."/>
        </authorList>
    </citation>
    <scope>NUCLEOTIDE SEQUENCE [LARGE SCALE GENOMIC DNA]</scope>
    <source>
        <strain evidence="2">PWHHKU_190912</strain>
    </source>
</reference>
<proteinExistence type="predicted"/>
<comment type="caution">
    <text evidence="2">The sequence shown here is derived from an EMBL/GenBank/DDBJ whole genome shotgun (WGS) entry which is preliminary data.</text>
</comment>
<sequence length="471" mass="53835">MPRLVGDPSPGSGYRVPPLWPLATGQDWRQTRHGFIPINRNLQLDASLLADDLVLMASTEDDLQYSIHNLNMTVRVSVIDSKVANRLGAMVATVLGSVVAAVMVFVHTDRAALHAGSKEFEVLQTLWLDPNLEVGDAGAPSKSTSSKTDINPDFENSNDELFGDISDNDRPYHPEGDDEETTSKDNLESPAHSDGQKITEQVEKNQIKTAMCLWEILRNLHPAVQEATIYLDTASEQNRNHINVAMFLRAVTILPINVIIQKCMDFGHSEMECDSIYSAIEDRGDKIDIFIPDRWYTIVRTAKIQNPFYRTQRKYLCEESIQDLLREPDLRKDEPDDNADNSKSDHQSEGSEVSNHHLEPPYDPETLMMRIYLSMRKAVITNVIHKRVFENKVLRKIFGANNKRDEEWRKLHNVELHTLYSHPDIIRNIKFRRLKWAEHLAGMGESRNAYRVLVGWPEGKDVWRGRYVNGR</sequence>
<dbReference type="EMBL" id="JAJSOF020000001">
    <property type="protein sequence ID" value="KAJ4451776.1"/>
    <property type="molecule type" value="Genomic_DNA"/>
</dbReference>
<name>A0ABQ8U051_PERAM</name>
<gene>
    <name evidence="2" type="ORF">ANN_03248</name>
</gene>
<organism evidence="2 3">
    <name type="scientific">Periplaneta americana</name>
    <name type="common">American cockroach</name>
    <name type="synonym">Blatta americana</name>
    <dbReference type="NCBI Taxonomy" id="6978"/>
    <lineage>
        <taxon>Eukaryota</taxon>
        <taxon>Metazoa</taxon>
        <taxon>Ecdysozoa</taxon>
        <taxon>Arthropoda</taxon>
        <taxon>Hexapoda</taxon>
        <taxon>Insecta</taxon>
        <taxon>Pterygota</taxon>
        <taxon>Neoptera</taxon>
        <taxon>Polyneoptera</taxon>
        <taxon>Dictyoptera</taxon>
        <taxon>Blattodea</taxon>
        <taxon>Blattoidea</taxon>
        <taxon>Blattidae</taxon>
        <taxon>Blattinae</taxon>
        <taxon>Periplaneta</taxon>
    </lineage>
</organism>
<feature type="region of interest" description="Disordered" evidence="1">
    <location>
        <begin position="136"/>
        <end position="198"/>
    </location>
</feature>
<feature type="compositionally biased region" description="Basic and acidic residues" evidence="1">
    <location>
        <begin position="167"/>
        <end position="187"/>
    </location>
</feature>
<evidence type="ECO:0000313" key="2">
    <source>
        <dbReference type="EMBL" id="KAJ4451776.1"/>
    </source>
</evidence>
<keyword evidence="3" id="KW-1185">Reference proteome</keyword>
<dbReference type="Proteomes" id="UP001148838">
    <property type="component" value="Unassembled WGS sequence"/>
</dbReference>
<evidence type="ECO:0000256" key="1">
    <source>
        <dbReference type="SAM" id="MobiDB-lite"/>
    </source>
</evidence>
<accession>A0ABQ8U051</accession>
<feature type="compositionally biased region" description="Basic and acidic residues" evidence="1">
    <location>
        <begin position="327"/>
        <end position="360"/>
    </location>
</feature>
<feature type="region of interest" description="Disordered" evidence="1">
    <location>
        <begin position="327"/>
        <end position="361"/>
    </location>
</feature>
<protein>
    <submittedName>
        <fullName evidence="2">Uncharacterized protein</fullName>
    </submittedName>
</protein>
<evidence type="ECO:0000313" key="3">
    <source>
        <dbReference type="Proteomes" id="UP001148838"/>
    </source>
</evidence>